<dbReference type="GO" id="GO:0004674">
    <property type="term" value="F:protein serine/threonine kinase activity"/>
    <property type="evidence" value="ECO:0007669"/>
    <property type="project" value="UniProtKB-KW"/>
</dbReference>
<evidence type="ECO:0000313" key="13">
    <source>
        <dbReference type="EMBL" id="JAC79795.1"/>
    </source>
</evidence>
<keyword evidence="5 10" id="KW-0547">Nucleotide-binding</keyword>
<evidence type="ECO:0000259" key="12">
    <source>
        <dbReference type="PROSITE" id="PS50011"/>
    </source>
</evidence>
<keyword evidence="6 13" id="KW-0418">Kinase</keyword>
<feature type="region of interest" description="Disordered" evidence="11">
    <location>
        <begin position="396"/>
        <end position="475"/>
    </location>
</feature>
<feature type="region of interest" description="Disordered" evidence="11">
    <location>
        <begin position="487"/>
        <end position="614"/>
    </location>
</feature>
<evidence type="ECO:0000256" key="6">
    <source>
        <dbReference type="ARBA" id="ARBA00022777"/>
    </source>
</evidence>
<comment type="catalytic activity">
    <reaction evidence="9">
        <text>L-seryl-[protein] + ATP = O-phospho-L-seryl-[protein] + ADP + H(+)</text>
        <dbReference type="Rhea" id="RHEA:17989"/>
        <dbReference type="Rhea" id="RHEA-COMP:9863"/>
        <dbReference type="Rhea" id="RHEA-COMP:11604"/>
        <dbReference type="ChEBI" id="CHEBI:15378"/>
        <dbReference type="ChEBI" id="CHEBI:29999"/>
        <dbReference type="ChEBI" id="CHEBI:30616"/>
        <dbReference type="ChEBI" id="CHEBI:83421"/>
        <dbReference type="ChEBI" id="CHEBI:456216"/>
        <dbReference type="EC" id="2.7.11.1"/>
    </reaction>
</comment>
<evidence type="ECO:0000256" key="8">
    <source>
        <dbReference type="ARBA" id="ARBA00047899"/>
    </source>
</evidence>
<protein>
    <recommendedName>
        <fullName evidence="2">non-specific serine/threonine protein kinase</fullName>
        <ecNumber evidence="2">2.7.11.1</ecNumber>
    </recommendedName>
</protein>
<feature type="compositionally biased region" description="Low complexity" evidence="11">
    <location>
        <begin position="602"/>
        <end position="614"/>
    </location>
</feature>
<dbReference type="PROSITE" id="PS50011">
    <property type="entry name" value="PROTEIN_KINASE_DOM"/>
    <property type="match status" value="1"/>
</dbReference>
<reference evidence="13" key="1">
    <citation type="submission" date="2014-05" db="EMBL/GenBank/DDBJ databases">
        <title>The transcriptome of the halophilic microalga Tetraselmis sp. GSL018 isolated from the Great Salt Lake, Utah.</title>
        <authorList>
            <person name="Jinkerson R.E."/>
            <person name="D'Adamo S."/>
            <person name="Posewitz M.C."/>
        </authorList>
    </citation>
    <scope>NUCLEOTIDE SEQUENCE</scope>
    <source>
        <strain evidence="13">GSL018</strain>
    </source>
</reference>
<dbReference type="Pfam" id="PF00069">
    <property type="entry name" value="Pkinase"/>
    <property type="match status" value="1"/>
</dbReference>
<keyword evidence="3" id="KW-0723">Serine/threonine-protein kinase</keyword>
<dbReference type="PANTHER" id="PTHR44899">
    <property type="entry name" value="CAMK FAMILY PROTEIN KINASE"/>
    <property type="match status" value="1"/>
</dbReference>
<evidence type="ECO:0000256" key="4">
    <source>
        <dbReference type="ARBA" id="ARBA00022679"/>
    </source>
</evidence>
<keyword evidence="7 10" id="KW-0067">ATP-binding</keyword>
<comment type="similarity">
    <text evidence="1">Belongs to the protein kinase superfamily. NEK Ser/Thr protein kinase family. NIMA subfamily.</text>
</comment>
<name>A0A061SA70_9CHLO</name>
<feature type="compositionally biased region" description="Basic and acidic residues" evidence="11">
    <location>
        <begin position="585"/>
        <end position="601"/>
    </location>
</feature>
<evidence type="ECO:0000256" key="1">
    <source>
        <dbReference type="ARBA" id="ARBA00010886"/>
    </source>
</evidence>
<feature type="domain" description="Protein kinase" evidence="12">
    <location>
        <begin position="15"/>
        <end position="272"/>
    </location>
</feature>
<sequence>MLTDVESGRRRKEAYKKIQVLGSGTYGKCYKVECLEDNRIYVMKRVALAQNTAKERKQAMNEVEVLSSLSHPNIVPYKECFWDEEEQDLCMVMHHCEGGDLYRFVQAKRKDGKKVDEDDAWRFLLQMVFALAYLHAKKILHRDVKTQNIFLDKGKCQLGDFGLAKKLEETFELARTPIGTPFYMAPEIMQGRPYAFKSDVWALGCVMYEILTGKPAFCANNFPGVANKVLSGQYEPISSEYSAELRDVVSRMLCRDVNRRPYVFQLTEIPSVMKRARDYVRHLEAEAASRDLRGTWREAISVPPQANLSPNARPIGKEAKLGSPVQKKPSPRTAPGGPRGEAAGRPGPLPGHALGGSPRRSPKPSPLPSPDCRPLDLLDDSLHLSHLQINLDGGGRDGAAPIGAPRHKAPLSAGNRKRLPPLEANPLQLDGAAQRLPGKGLAGAGAPGASPSERNAPDDSLEPSILRSQLEEAKRMAAWVDEAGAAARGGDLNQVPQMQVCGGGAPPRQRPARAAHGRRQREEEEEEEEDNYSDDFEEEEEDDGLHEWRQQRKRHEVQRQWNLAAAEPVPDEIGPLRADPSSGSEADRSPAGRVLRQRENRQAGGRARQGSASRARMQQCLAKRHDKLKQKCISSLGYAKFSRLYDFLKERHELFPDEDEMALKIELSELLTESQMVNWPLVDELLYLEQNLA</sequence>
<gene>
    <name evidence="13" type="primary">NEK</name>
    <name evidence="13" type="ORF">TSPGSL018_11821</name>
</gene>
<feature type="compositionally biased region" description="Basic residues" evidence="11">
    <location>
        <begin position="405"/>
        <end position="419"/>
    </location>
</feature>
<feature type="compositionally biased region" description="Low complexity" evidence="11">
    <location>
        <begin position="331"/>
        <end position="346"/>
    </location>
</feature>
<evidence type="ECO:0000256" key="2">
    <source>
        <dbReference type="ARBA" id="ARBA00012513"/>
    </source>
</evidence>
<keyword evidence="4" id="KW-0808">Transferase</keyword>
<accession>A0A061SA70</accession>
<dbReference type="SMART" id="SM00220">
    <property type="entry name" value="S_TKc"/>
    <property type="match status" value="1"/>
</dbReference>
<feature type="binding site" evidence="10">
    <location>
        <position position="44"/>
    </location>
    <ligand>
        <name>ATP</name>
        <dbReference type="ChEBI" id="CHEBI:30616"/>
    </ligand>
</feature>
<organism evidence="13">
    <name type="scientific">Tetraselmis sp. GSL018</name>
    <dbReference type="NCBI Taxonomy" id="582737"/>
    <lineage>
        <taxon>Eukaryota</taxon>
        <taxon>Viridiplantae</taxon>
        <taxon>Chlorophyta</taxon>
        <taxon>core chlorophytes</taxon>
        <taxon>Chlorodendrophyceae</taxon>
        <taxon>Chlorodendrales</taxon>
        <taxon>Chlorodendraceae</taxon>
        <taxon>Tetraselmis</taxon>
    </lineage>
</organism>
<dbReference type="InterPro" id="IPR008271">
    <property type="entry name" value="Ser/Thr_kinase_AS"/>
</dbReference>
<dbReference type="InterPro" id="IPR011009">
    <property type="entry name" value="Kinase-like_dom_sf"/>
</dbReference>
<proteinExistence type="inferred from homology"/>
<evidence type="ECO:0000256" key="9">
    <source>
        <dbReference type="ARBA" id="ARBA00048679"/>
    </source>
</evidence>
<dbReference type="EMBL" id="GBEZ01005524">
    <property type="protein sequence ID" value="JAC79795.1"/>
    <property type="molecule type" value="Transcribed_RNA"/>
</dbReference>
<dbReference type="InterPro" id="IPR051131">
    <property type="entry name" value="NEK_Ser/Thr_kinase_NIMA"/>
</dbReference>
<feature type="compositionally biased region" description="Basic residues" evidence="11">
    <location>
        <begin position="510"/>
        <end position="519"/>
    </location>
</feature>
<dbReference type="AlphaFoldDB" id="A0A061SA70"/>
<dbReference type="InterPro" id="IPR017441">
    <property type="entry name" value="Protein_kinase_ATP_BS"/>
</dbReference>
<dbReference type="PROSITE" id="PS00108">
    <property type="entry name" value="PROTEIN_KINASE_ST"/>
    <property type="match status" value="1"/>
</dbReference>
<dbReference type="EC" id="2.7.11.1" evidence="2"/>
<dbReference type="CDD" id="cd08215">
    <property type="entry name" value="STKc_Nek"/>
    <property type="match status" value="1"/>
</dbReference>
<feature type="compositionally biased region" description="Acidic residues" evidence="11">
    <location>
        <begin position="523"/>
        <end position="544"/>
    </location>
</feature>
<dbReference type="SUPFAM" id="SSF56112">
    <property type="entry name" value="Protein kinase-like (PK-like)"/>
    <property type="match status" value="1"/>
</dbReference>
<evidence type="ECO:0000256" key="10">
    <source>
        <dbReference type="PROSITE-ProRule" id="PRU10141"/>
    </source>
</evidence>
<dbReference type="Gene3D" id="3.30.200.20">
    <property type="entry name" value="Phosphorylase Kinase, domain 1"/>
    <property type="match status" value="1"/>
</dbReference>
<dbReference type="PROSITE" id="PS00107">
    <property type="entry name" value="PROTEIN_KINASE_ATP"/>
    <property type="match status" value="1"/>
</dbReference>
<dbReference type="InterPro" id="IPR000719">
    <property type="entry name" value="Prot_kinase_dom"/>
</dbReference>
<dbReference type="FunFam" id="3.30.200.20:FF:000097">
    <property type="entry name" value="Probable serine/threonine-protein kinase nek1"/>
    <property type="match status" value="1"/>
</dbReference>
<evidence type="ECO:0000256" key="3">
    <source>
        <dbReference type="ARBA" id="ARBA00022527"/>
    </source>
</evidence>
<dbReference type="GO" id="GO:0005524">
    <property type="term" value="F:ATP binding"/>
    <property type="evidence" value="ECO:0007669"/>
    <property type="project" value="UniProtKB-UniRule"/>
</dbReference>
<evidence type="ECO:0000256" key="11">
    <source>
        <dbReference type="SAM" id="MobiDB-lite"/>
    </source>
</evidence>
<evidence type="ECO:0000256" key="5">
    <source>
        <dbReference type="ARBA" id="ARBA00022741"/>
    </source>
</evidence>
<feature type="region of interest" description="Disordered" evidence="11">
    <location>
        <begin position="303"/>
        <end position="376"/>
    </location>
</feature>
<evidence type="ECO:0000256" key="7">
    <source>
        <dbReference type="ARBA" id="ARBA00022840"/>
    </source>
</evidence>
<dbReference type="Gene3D" id="1.10.510.10">
    <property type="entry name" value="Transferase(Phosphotransferase) domain 1"/>
    <property type="match status" value="1"/>
</dbReference>
<comment type="catalytic activity">
    <reaction evidence="8">
        <text>L-threonyl-[protein] + ATP = O-phospho-L-threonyl-[protein] + ADP + H(+)</text>
        <dbReference type="Rhea" id="RHEA:46608"/>
        <dbReference type="Rhea" id="RHEA-COMP:11060"/>
        <dbReference type="Rhea" id="RHEA-COMP:11605"/>
        <dbReference type="ChEBI" id="CHEBI:15378"/>
        <dbReference type="ChEBI" id="CHEBI:30013"/>
        <dbReference type="ChEBI" id="CHEBI:30616"/>
        <dbReference type="ChEBI" id="CHEBI:61977"/>
        <dbReference type="ChEBI" id="CHEBI:456216"/>
        <dbReference type="EC" id="2.7.11.1"/>
    </reaction>
</comment>